<proteinExistence type="predicted"/>
<evidence type="ECO:0000256" key="1">
    <source>
        <dbReference type="SAM" id="MobiDB-lite"/>
    </source>
</evidence>
<protein>
    <submittedName>
        <fullName evidence="2">Uncharacterized protein</fullName>
    </submittedName>
</protein>
<accession>A0A383C7C3</accession>
<reference evidence="2" key="1">
    <citation type="submission" date="2018-05" db="EMBL/GenBank/DDBJ databases">
        <authorList>
            <person name="Lanie J.A."/>
            <person name="Ng W.-L."/>
            <person name="Kazmierczak K.M."/>
            <person name="Andrzejewski T.M."/>
            <person name="Davidsen T.M."/>
            <person name="Wayne K.J."/>
            <person name="Tettelin H."/>
            <person name="Glass J.I."/>
            <person name="Rusch D."/>
            <person name="Podicherti R."/>
            <person name="Tsui H.-C.T."/>
            <person name="Winkler M.E."/>
        </authorList>
    </citation>
    <scope>NUCLEOTIDE SEQUENCE</scope>
</reference>
<organism evidence="2">
    <name type="scientific">marine metagenome</name>
    <dbReference type="NCBI Taxonomy" id="408172"/>
    <lineage>
        <taxon>unclassified sequences</taxon>
        <taxon>metagenomes</taxon>
        <taxon>ecological metagenomes</taxon>
    </lineage>
</organism>
<sequence length="23" mass="2710">MSRIRNKDTKPEILVRKSCHKLG</sequence>
<dbReference type="EMBL" id="UINC01206366">
    <property type="protein sequence ID" value="SVE27959.1"/>
    <property type="molecule type" value="Genomic_DNA"/>
</dbReference>
<feature type="region of interest" description="Disordered" evidence="1">
    <location>
        <begin position="1"/>
        <end position="23"/>
    </location>
</feature>
<name>A0A383C7C3_9ZZZZ</name>
<dbReference type="AlphaFoldDB" id="A0A383C7C3"/>
<feature type="compositionally biased region" description="Basic and acidic residues" evidence="1">
    <location>
        <begin position="1"/>
        <end position="15"/>
    </location>
</feature>
<feature type="non-terminal residue" evidence="2">
    <location>
        <position position="23"/>
    </location>
</feature>
<evidence type="ECO:0000313" key="2">
    <source>
        <dbReference type="EMBL" id="SVE27959.1"/>
    </source>
</evidence>
<gene>
    <name evidence="2" type="ORF">METZ01_LOCUS480813</name>
</gene>